<comment type="caution">
    <text evidence="9">The sequence shown here is derived from an EMBL/GenBank/DDBJ whole genome shotgun (WGS) entry which is preliminary data.</text>
</comment>
<dbReference type="EMBL" id="JAODUP010000353">
    <property type="protein sequence ID" value="KAK2151718.1"/>
    <property type="molecule type" value="Genomic_DNA"/>
</dbReference>
<dbReference type="AlphaFoldDB" id="A0AAD9N184"/>
<protein>
    <recommendedName>
        <fullName evidence="8">UBZ1-type domain-containing protein</fullName>
    </recommendedName>
</protein>
<dbReference type="PROSITE" id="PS51905">
    <property type="entry name" value="ZF_UBZ1"/>
    <property type="match status" value="1"/>
</dbReference>
<feature type="compositionally biased region" description="Polar residues" evidence="7">
    <location>
        <begin position="90"/>
        <end position="100"/>
    </location>
</feature>
<reference evidence="9" key="1">
    <citation type="journal article" date="2023" name="Mol. Biol. Evol.">
        <title>Third-Generation Sequencing Reveals the Adaptive Role of the Epigenome in Three Deep-Sea Polychaetes.</title>
        <authorList>
            <person name="Perez M."/>
            <person name="Aroh O."/>
            <person name="Sun Y."/>
            <person name="Lan Y."/>
            <person name="Juniper S.K."/>
            <person name="Young C.R."/>
            <person name="Angers B."/>
            <person name="Qian P.Y."/>
        </authorList>
    </citation>
    <scope>NUCLEOTIDE SEQUENCE</scope>
    <source>
        <strain evidence="9">P08H-3</strain>
    </source>
</reference>
<evidence type="ECO:0000313" key="10">
    <source>
        <dbReference type="Proteomes" id="UP001208570"/>
    </source>
</evidence>
<dbReference type="InterPro" id="IPR041641">
    <property type="entry name" value="CALCOCO1/2_Zn_UBZ1"/>
</dbReference>
<accession>A0AAD9N184</accession>
<feature type="domain" description="UBZ1-type" evidence="8">
    <location>
        <begin position="556"/>
        <end position="582"/>
    </location>
</feature>
<keyword evidence="2 5" id="KW-0863">Zinc-finger</keyword>
<keyword evidence="4 6" id="KW-0175">Coiled coil</keyword>
<dbReference type="GO" id="GO:0008270">
    <property type="term" value="F:zinc ion binding"/>
    <property type="evidence" value="ECO:0007669"/>
    <property type="project" value="UniProtKB-KW"/>
</dbReference>
<dbReference type="CDD" id="cd21965">
    <property type="entry name" value="Zn-C2H2_CALCOCO1_TAX1BP1_like"/>
    <property type="match status" value="2"/>
</dbReference>
<gene>
    <name evidence="9" type="ORF">LSH36_353g01030</name>
</gene>
<sequence length="592" mass="66267">MDDEGVPDDSISILGDAYIGPAGYSGDAAADREIPDFQIYTNHPHDVGDASHYALYLTCQTLQKRNKDLEQQMAKLQKITSKCHHKSDLQSEGCSPSASVTEPRDDKDKGPSSREAFGMCDPAMVTDYTKYIVDRLTSVEKVNGELITELEEQKLIVLELKKKTSAQAEALGELHLKMLSLQTENDNLKGICAEKCRELSDIPAKYETKIKHLNTDLLSIQQLYKETVGRVKDLELKENLWELERARLRDEILKQRAQIACSEKKKLGFFKRNKSSSSAQYDKGPTKTLVEDDGLSEDLLQLHRQLTHLKSVIQDQSYIIKQLVEKKQDSDRSCDLPNSSVRDQSETVYCGYDLERCTGDDEEDTYLYRPQASLINDEISYLPEPNRMTAQIMPRVSNNFGNPSGDDIRTMIAYPPSSDAVVDQSQADDNRLNVAVVPPRVRTIEIERNVNGTGMGSPSNHLRNINLTEMMHDKQTEFASGSHSVVMNNSPLVGTKHIPTRNISTSKTCPVCENSFPAEMKQADFENHVKTCLCSSEAGAVSQSMAAVEQSGDVVIKECPVCNDVLPLEFSQSDFEIHVNSHFDNEYEVIAQ</sequence>
<evidence type="ECO:0000256" key="2">
    <source>
        <dbReference type="ARBA" id="ARBA00022771"/>
    </source>
</evidence>
<feature type="region of interest" description="Disordered" evidence="7">
    <location>
        <begin position="87"/>
        <end position="117"/>
    </location>
</feature>
<evidence type="ECO:0000256" key="4">
    <source>
        <dbReference type="ARBA" id="ARBA00023054"/>
    </source>
</evidence>
<evidence type="ECO:0000256" key="6">
    <source>
        <dbReference type="SAM" id="Coils"/>
    </source>
</evidence>
<keyword evidence="3" id="KW-0862">Zinc</keyword>
<evidence type="ECO:0000256" key="7">
    <source>
        <dbReference type="SAM" id="MobiDB-lite"/>
    </source>
</evidence>
<feature type="compositionally biased region" description="Basic and acidic residues" evidence="7">
    <location>
        <begin position="102"/>
        <end position="112"/>
    </location>
</feature>
<evidence type="ECO:0000256" key="1">
    <source>
        <dbReference type="ARBA" id="ARBA00022723"/>
    </source>
</evidence>
<evidence type="ECO:0000313" key="9">
    <source>
        <dbReference type="EMBL" id="KAK2151718.1"/>
    </source>
</evidence>
<evidence type="ECO:0000256" key="3">
    <source>
        <dbReference type="ARBA" id="ARBA00022833"/>
    </source>
</evidence>
<dbReference type="Proteomes" id="UP001208570">
    <property type="component" value="Unassembled WGS sequence"/>
</dbReference>
<keyword evidence="1" id="KW-0479">Metal-binding</keyword>
<dbReference type="Gene3D" id="2.40.155.10">
    <property type="entry name" value="Green fluorescent protein"/>
    <property type="match status" value="1"/>
</dbReference>
<keyword evidence="10" id="KW-1185">Reference proteome</keyword>
<name>A0AAD9N184_9ANNE</name>
<proteinExistence type="predicted"/>
<dbReference type="InterPro" id="IPR009017">
    <property type="entry name" value="GFP"/>
</dbReference>
<evidence type="ECO:0000256" key="5">
    <source>
        <dbReference type="PROSITE-ProRule" id="PRU01253"/>
    </source>
</evidence>
<feature type="coiled-coil region" evidence="6">
    <location>
        <begin position="231"/>
        <end position="265"/>
    </location>
</feature>
<dbReference type="Pfam" id="PF18112">
    <property type="entry name" value="Zn-C2H2_12"/>
    <property type="match status" value="2"/>
</dbReference>
<evidence type="ECO:0000259" key="8">
    <source>
        <dbReference type="PROSITE" id="PS51905"/>
    </source>
</evidence>
<organism evidence="9 10">
    <name type="scientific">Paralvinella palmiformis</name>
    <dbReference type="NCBI Taxonomy" id="53620"/>
    <lineage>
        <taxon>Eukaryota</taxon>
        <taxon>Metazoa</taxon>
        <taxon>Spiralia</taxon>
        <taxon>Lophotrochozoa</taxon>
        <taxon>Annelida</taxon>
        <taxon>Polychaeta</taxon>
        <taxon>Sedentaria</taxon>
        <taxon>Canalipalpata</taxon>
        <taxon>Terebellida</taxon>
        <taxon>Terebelliformia</taxon>
        <taxon>Alvinellidae</taxon>
        <taxon>Paralvinella</taxon>
    </lineage>
</organism>
<dbReference type="Gene3D" id="6.20.250.40">
    <property type="match status" value="1"/>
</dbReference>